<dbReference type="SUPFAM" id="SSF47413">
    <property type="entry name" value="lambda repressor-like DNA-binding domains"/>
    <property type="match status" value="1"/>
</dbReference>
<dbReference type="GO" id="GO:0003677">
    <property type="term" value="F:DNA binding"/>
    <property type="evidence" value="ECO:0007669"/>
    <property type="project" value="InterPro"/>
</dbReference>
<dbReference type="EMBL" id="VSSQ01053975">
    <property type="protein sequence ID" value="MPN07967.1"/>
    <property type="molecule type" value="Genomic_DNA"/>
</dbReference>
<evidence type="ECO:0000313" key="3">
    <source>
        <dbReference type="EMBL" id="MPN07967.1"/>
    </source>
</evidence>
<feature type="domain" description="HTH cro/C1-type" evidence="2">
    <location>
        <begin position="7"/>
        <end position="67"/>
    </location>
</feature>
<dbReference type="AlphaFoldDB" id="A0A645F193"/>
<dbReference type="InterPro" id="IPR010982">
    <property type="entry name" value="Lambda_DNA-bd_dom_sf"/>
</dbReference>
<gene>
    <name evidence="3" type="ORF">SDC9_155242</name>
</gene>
<name>A0A645F193_9ZZZZ</name>
<organism evidence="3">
    <name type="scientific">bioreactor metagenome</name>
    <dbReference type="NCBI Taxonomy" id="1076179"/>
    <lineage>
        <taxon>unclassified sequences</taxon>
        <taxon>metagenomes</taxon>
        <taxon>ecological metagenomes</taxon>
    </lineage>
</organism>
<protein>
    <recommendedName>
        <fullName evidence="2">HTH cro/C1-type domain-containing protein</fullName>
    </recommendedName>
</protein>
<dbReference type="Pfam" id="PF13443">
    <property type="entry name" value="HTH_26"/>
    <property type="match status" value="1"/>
</dbReference>
<proteinExistence type="predicted"/>
<sequence length="96" mass="10731">MGVSYNKLFKLMIDRKIRKGELCKAAGISSGSLLKISKDENIYVDILVRICSVLGCDFGDIMEYVPDENAVIQSEPGNRQLPNLQERDPARVSEEV</sequence>
<comment type="caution">
    <text evidence="3">The sequence shown here is derived from an EMBL/GenBank/DDBJ whole genome shotgun (WGS) entry which is preliminary data.</text>
</comment>
<dbReference type="Gene3D" id="1.10.260.40">
    <property type="entry name" value="lambda repressor-like DNA-binding domains"/>
    <property type="match status" value="1"/>
</dbReference>
<evidence type="ECO:0000259" key="2">
    <source>
        <dbReference type="Pfam" id="PF13443"/>
    </source>
</evidence>
<feature type="region of interest" description="Disordered" evidence="1">
    <location>
        <begin position="73"/>
        <end position="96"/>
    </location>
</feature>
<feature type="compositionally biased region" description="Polar residues" evidence="1">
    <location>
        <begin position="73"/>
        <end position="83"/>
    </location>
</feature>
<feature type="compositionally biased region" description="Basic and acidic residues" evidence="1">
    <location>
        <begin position="85"/>
        <end position="96"/>
    </location>
</feature>
<reference evidence="3" key="1">
    <citation type="submission" date="2019-08" db="EMBL/GenBank/DDBJ databases">
        <authorList>
            <person name="Kucharzyk K."/>
            <person name="Murdoch R.W."/>
            <person name="Higgins S."/>
            <person name="Loffler F."/>
        </authorList>
    </citation>
    <scope>NUCLEOTIDE SEQUENCE</scope>
</reference>
<evidence type="ECO:0000256" key="1">
    <source>
        <dbReference type="SAM" id="MobiDB-lite"/>
    </source>
</evidence>
<dbReference type="InterPro" id="IPR001387">
    <property type="entry name" value="Cro/C1-type_HTH"/>
</dbReference>
<accession>A0A645F193</accession>